<evidence type="ECO:0000259" key="2">
    <source>
        <dbReference type="Pfam" id="PF13472"/>
    </source>
</evidence>
<comment type="caution">
    <text evidence="3">The sequence shown here is derived from an EMBL/GenBank/DDBJ whole genome shotgun (WGS) entry which is preliminary data.</text>
</comment>
<dbReference type="GO" id="GO:0016787">
    <property type="term" value="F:hydrolase activity"/>
    <property type="evidence" value="ECO:0007669"/>
    <property type="project" value="UniProtKB-KW"/>
</dbReference>
<evidence type="ECO:0000313" key="3">
    <source>
        <dbReference type="EMBL" id="GEC21186.1"/>
    </source>
</evidence>
<dbReference type="InterPro" id="IPR036514">
    <property type="entry name" value="SGNH_hydro_sf"/>
</dbReference>
<reference evidence="3 4" key="1">
    <citation type="submission" date="2019-06" db="EMBL/GenBank/DDBJ databases">
        <title>Whole genome shotgun sequence of Pseudonocardia hydrocarbonoxydans NBRC 14498.</title>
        <authorList>
            <person name="Hosoyama A."/>
            <person name="Uohara A."/>
            <person name="Ohji S."/>
            <person name="Ichikawa N."/>
        </authorList>
    </citation>
    <scope>NUCLEOTIDE SEQUENCE [LARGE SCALE GENOMIC DNA]</scope>
    <source>
        <strain evidence="3 4">NBRC 14498</strain>
    </source>
</reference>
<dbReference type="PANTHER" id="PTHR43784:SF2">
    <property type="entry name" value="GDSL-LIKE LIPASE_ACYLHYDROLASE, PUTATIVE (AFU_ORTHOLOGUE AFUA_2G00820)-RELATED"/>
    <property type="match status" value="1"/>
</dbReference>
<dbReference type="Pfam" id="PF13472">
    <property type="entry name" value="Lipase_GDSL_2"/>
    <property type="match status" value="1"/>
</dbReference>
<gene>
    <name evidence="3" type="ORF">PHY01_34690</name>
</gene>
<dbReference type="AlphaFoldDB" id="A0A4Y3WUY2"/>
<evidence type="ECO:0000313" key="4">
    <source>
        <dbReference type="Proteomes" id="UP000320338"/>
    </source>
</evidence>
<feature type="domain" description="SGNH hydrolase-type esterase" evidence="2">
    <location>
        <begin position="217"/>
        <end position="399"/>
    </location>
</feature>
<organism evidence="3 4">
    <name type="scientific">Pseudonocardia hydrocarbonoxydans</name>
    <dbReference type="NCBI Taxonomy" id="76726"/>
    <lineage>
        <taxon>Bacteria</taxon>
        <taxon>Bacillati</taxon>
        <taxon>Actinomycetota</taxon>
        <taxon>Actinomycetes</taxon>
        <taxon>Pseudonocardiales</taxon>
        <taxon>Pseudonocardiaceae</taxon>
        <taxon>Pseudonocardia</taxon>
    </lineage>
</organism>
<proteinExistence type="predicted"/>
<dbReference type="SUPFAM" id="SSF52266">
    <property type="entry name" value="SGNH hydrolase"/>
    <property type="match status" value="1"/>
</dbReference>
<evidence type="ECO:0000256" key="1">
    <source>
        <dbReference type="SAM" id="SignalP"/>
    </source>
</evidence>
<dbReference type="Gene3D" id="3.40.50.1110">
    <property type="entry name" value="SGNH hydrolase"/>
    <property type="match status" value="1"/>
</dbReference>
<feature type="signal peptide" evidence="1">
    <location>
        <begin position="1"/>
        <end position="22"/>
    </location>
</feature>
<sequence>MRNGVRGLLAAAAMVCLLGAFALTERVPEPVGTGVAGALGPDCAPAWAGAWHAAAQPVPADPALAGRTLRMVVTPQVTGSQVRVRLSNAYGTTPMQVGTVSAAWSDGAAGLVPGTMRPVAFDGAPAVTVAPGADAVSDPVALVAEAGRPLAVSLFLVSPPDVLTQHGVALQTSYLSGPGDVALLDGGGAFDTPVTSWLVLTGVDVLAPRPVNTVVTIGDSITDGVGAGPGERWSDALAQRLTTVGGPAVMSVLNAGISRNQLLADAPLVDGDSPLSRYDRDVGAASDVVLHIGTNDIAAGRSADEIVAGMVRFADRARASGTRVVLTTITPSAAGAHGTPQAIATRDAVNGWVRAHGAEHADAVADFAAAVADPAAPSRLAPAFDSGDGLHLSAAGHRALAGALDPAVLTGSPCLDGGPSRVLASGP</sequence>
<dbReference type="InterPro" id="IPR013830">
    <property type="entry name" value="SGNH_hydro"/>
</dbReference>
<dbReference type="Proteomes" id="UP000320338">
    <property type="component" value="Unassembled WGS sequence"/>
</dbReference>
<keyword evidence="3" id="KW-0378">Hydrolase</keyword>
<dbReference type="InterPro" id="IPR053140">
    <property type="entry name" value="GDSL_Rv0518-like"/>
</dbReference>
<dbReference type="PANTHER" id="PTHR43784">
    <property type="entry name" value="GDSL-LIKE LIPASE/ACYLHYDROLASE, PUTATIVE (AFU_ORTHOLOGUE AFUA_2G00820)-RELATED"/>
    <property type="match status" value="1"/>
</dbReference>
<name>A0A4Y3WUY2_9PSEU</name>
<keyword evidence="4" id="KW-1185">Reference proteome</keyword>
<feature type="chain" id="PRO_5021376169" evidence="1">
    <location>
        <begin position="23"/>
        <end position="427"/>
    </location>
</feature>
<dbReference type="EMBL" id="BJNG01000030">
    <property type="protein sequence ID" value="GEC21186.1"/>
    <property type="molecule type" value="Genomic_DNA"/>
</dbReference>
<keyword evidence="1" id="KW-0732">Signal</keyword>
<protein>
    <submittedName>
        <fullName evidence="3">SGNH hydrolase</fullName>
    </submittedName>
</protein>
<accession>A0A4Y3WUY2</accession>